<accession>A0AA39SPD2</accession>
<gene>
    <name evidence="2" type="ORF">LWI29_030305</name>
</gene>
<dbReference type="Proteomes" id="UP001168877">
    <property type="component" value="Unassembled WGS sequence"/>
</dbReference>
<proteinExistence type="predicted"/>
<keyword evidence="3" id="KW-1185">Reference proteome</keyword>
<evidence type="ECO:0000313" key="2">
    <source>
        <dbReference type="EMBL" id="KAK0597967.1"/>
    </source>
</evidence>
<protein>
    <submittedName>
        <fullName evidence="2">Uncharacterized protein</fullName>
    </submittedName>
</protein>
<comment type="caution">
    <text evidence="2">The sequence shown here is derived from an EMBL/GenBank/DDBJ whole genome shotgun (WGS) entry which is preliminary data.</text>
</comment>
<sequence>MVLEGSKSSVEVRTPFKKKKRSSRFGMATPSKASGLSSKLVAFERGKEEKKRKRSTSTCLASSSCVGMSTFVIDSLQNKEEKEEEEEDNDLVYVDLGKHQGSTVLLAILL</sequence>
<name>A0AA39SPD2_ACESA</name>
<dbReference type="AlphaFoldDB" id="A0AA39SPD2"/>
<reference evidence="2" key="2">
    <citation type="submission" date="2023-06" db="EMBL/GenBank/DDBJ databases">
        <authorList>
            <person name="Swenson N.G."/>
            <person name="Wegrzyn J.L."/>
            <person name="Mcevoy S.L."/>
        </authorList>
    </citation>
    <scope>NUCLEOTIDE SEQUENCE</scope>
    <source>
        <strain evidence="2">NS2018</strain>
        <tissue evidence="2">Leaf</tissue>
    </source>
</reference>
<dbReference type="EMBL" id="JAUESC010000004">
    <property type="protein sequence ID" value="KAK0597967.1"/>
    <property type="molecule type" value="Genomic_DNA"/>
</dbReference>
<evidence type="ECO:0000256" key="1">
    <source>
        <dbReference type="SAM" id="MobiDB-lite"/>
    </source>
</evidence>
<feature type="region of interest" description="Disordered" evidence="1">
    <location>
        <begin position="1"/>
        <end position="35"/>
    </location>
</feature>
<reference evidence="2" key="1">
    <citation type="journal article" date="2022" name="Plant J.">
        <title>Strategies of tolerance reflected in two North American maple genomes.</title>
        <authorList>
            <person name="McEvoy S.L."/>
            <person name="Sezen U.U."/>
            <person name="Trouern-Trend A."/>
            <person name="McMahon S.M."/>
            <person name="Schaberg P.G."/>
            <person name="Yang J."/>
            <person name="Wegrzyn J.L."/>
            <person name="Swenson N.G."/>
        </authorList>
    </citation>
    <scope>NUCLEOTIDE SEQUENCE</scope>
    <source>
        <strain evidence="2">NS2018</strain>
    </source>
</reference>
<organism evidence="2 3">
    <name type="scientific">Acer saccharum</name>
    <name type="common">Sugar maple</name>
    <dbReference type="NCBI Taxonomy" id="4024"/>
    <lineage>
        <taxon>Eukaryota</taxon>
        <taxon>Viridiplantae</taxon>
        <taxon>Streptophyta</taxon>
        <taxon>Embryophyta</taxon>
        <taxon>Tracheophyta</taxon>
        <taxon>Spermatophyta</taxon>
        <taxon>Magnoliopsida</taxon>
        <taxon>eudicotyledons</taxon>
        <taxon>Gunneridae</taxon>
        <taxon>Pentapetalae</taxon>
        <taxon>rosids</taxon>
        <taxon>malvids</taxon>
        <taxon>Sapindales</taxon>
        <taxon>Sapindaceae</taxon>
        <taxon>Hippocastanoideae</taxon>
        <taxon>Acereae</taxon>
        <taxon>Acer</taxon>
    </lineage>
</organism>
<feature type="compositionally biased region" description="Polar residues" evidence="1">
    <location>
        <begin position="1"/>
        <end position="11"/>
    </location>
</feature>
<evidence type="ECO:0000313" key="3">
    <source>
        <dbReference type="Proteomes" id="UP001168877"/>
    </source>
</evidence>